<reference evidence="1" key="4">
    <citation type="journal article" date="2019" name="Int. J. Syst. Evol. Microbiol.">
        <title>Streptococcus chenjunshii sp. nov. isolated from feces of Tibetan antelopes.</title>
        <authorList>
            <person name="Tian Z."/>
            <person name="Lu S."/>
            <person name="Jin D."/>
            <person name="Yang J."/>
            <person name="Pu J."/>
            <person name="Lai X.H."/>
            <person name="Bai X.N."/>
            <person name="Wu X.M."/>
            <person name="Li J."/>
            <person name="Wang S."/>
            <person name="Xu J."/>
        </authorList>
    </citation>
    <scope>NUCLEOTIDE SEQUENCE</scope>
    <source>
        <strain evidence="1">Z15</strain>
    </source>
</reference>
<evidence type="ECO:0000313" key="5">
    <source>
        <dbReference type="Proteomes" id="UP000262901"/>
    </source>
</evidence>
<reference evidence="4" key="3">
    <citation type="submission" date="2018-08" db="EMBL/GenBank/DDBJ databases">
        <title>Streptococcus chenjunshii sp. nov., isolated from stools sample of the Tibetan antelope in the Qinghai-Tibet plateau, China.</title>
        <authorList>
            <person name="Tian Z."/>
        </authorList>
    </citation>
    <scope>NUCLEOTIDE SEQUENCE [LARGE SCALE GENOMIC DNA]</scope>
    <source>
        <strain evidence="4">Z15</strain>
    </source>
</reference>
<dbReference type="EMBL" id="QVQZ01000010">
    <property type="protein sequence ID" value="RFU53238.1"/>
    <property type="molecule type" value="Genomic_DNA"/>
</dbReference>
<dbReference type="Proteomes" id="UP000264056">
    <property type="component" value="Unassembled WGS sequence"/>
</dbReference>
<evidence type="ECO:0000313" key="6">
    <source>
        <dbReference type="Proteomes" id="UP000264056"/>
    </source>
</evidence>
<evidence type="ECO:0000313" key="2">
    <source>
        <dbReference type="EMBL" id="RFU51140.1"/>
    </source>
</evidence>
<dbReference type="Proteomes" id="UP000246115">
    <property type="component" value="Chromosome"/>
</dbReference>
<reference evidence="3 5" key="2">
    <citation type="submission" date="2018-08" db="EMBL/GenBank/DDBJ databases">
        <title>Draft genome of Streptococcus sp. nov. Z1.</title>
        <authorList>
            <person name="Tian Z."/>
        </authorList>
    </citation>
    <scope>NUCLEOTIDE SEQUENCE [LARGE SCALE GENOMIC DNA]</scope>
    <source>
        <strain evidence="3">Z1</strain>
        <strain evidence="5">Z1(2018)</strain>
    </source>
</reference>
<dbReference type="KEGG" id="schj:DDV21_010225"/>
<evidence type="ECO:0000313" key="1">
    <source>
        <dbReference type="EMBL" id="AXQ79775.1"/>
    </source>
</evidence>
<name>A0A372KNU1_9STRE</name>
<evidence type="ECO:0008006" key="7">
    <source>
        <dbReference type="Google" id="ProtNLM"/>
    </source>
</evidence>
<dbReference type="Proteomes" id="UP000262901">
    <property type="component" value="Unassembled WGS sequence"/>
</dbReference>
<dbReference type="EMBL" id="QVQY01000010">
    <property type="protein sequence ID" value="RFU51140.1"/>
    <property type="molecule type" value="Genomic_DNA"/>
</dbReference>
<dbReference type="AlphaFoldDB" id="A0A372KNU1"/>
<organism evidence="3 5">
    <name type="scientific">Streptococcus chenjunshii</name>
    <dbReference type="NCBI Taxonomy" id="2173853"/>
    <lineage>
        <taxon>Bacteria</taxon>
        <taxon>Bacillati</taxon>
        <taxon>Bacillota</taxon>
        <taxon>Bacilli</taxon>
        <taxon>Lactobacillales</taxon>
        <taxon>Streptococcaceae</taxon>
        <taxon>Streptococcus</taxon>
    </lineage>
</organism>
<accession>A0A346NFI0</accession>
<accession>A0A372KNU1</accession>
<evidence type="ECO:0000313" key="3">
    <source>
        <dbReference type="EMBL" id="RFU53238.1"/>
    </source>
</evidence>
<keyword evidence="6" id="KW-1185">Reference proteome</keyword>
<reference evidence="2 6" key="1">
    <citation type="submission" date="2018-08" db="EMBL/GenBank/DDBJ databases">
        <title>Draft genome of Streptococcus sp .nov. Z2.</title>
        <authorList>
            <person name="Tian Z."/>
        </authorList>
    </citation>
    <scope>NUCLEOTIDE SEQUENCE [LARGE SCALE GENOMIC DNA]</scope>
    <source>
        <strain evidence="2 6">Z2</strain>
    </source>
</reference>
<protein>
    <recommendedName>
        <fullName evidence="7">Phage protein</fullName>
    </recommendedName>
</protein>
<dbReference type="EMBL" id="CP031733">
    <property type="protein sequence ID" value="AXQ79775.1"/>
    <property type="molecule type" value="Genomic_DNA"/>
</dbReference>
<evidence type="ECO:0000313" key="4">
    <source>
        <dbReference type="Proteomes" id="UP000246115"/>
    </source>
</evidence>
<sequence>MLETLYAKLKDDKTLRDVTIKSFVRPEGLAMDAASIVIIPIISPEQAVRASNTSLSKKFVYQINVESVDRKEAKDLQRRVEKVMESLGFYQIAGGLEDFISDVKRYVDARTYRGFSPLYEDY</sequence>
<dbReference type="OrthoDB" id="2168818at2"/>
<gene>
    <name evidence="1" type="ORF">DDV21_010225</name>
    <name evidence="2" type="ORF">DDV22_05275</name>
    <name evidence="3" type="ORF">DDV23_05785</name>
</gene>
<proteinExistence type="predicted"/>